<organism evidence="6 7">
    <name type="scientific">Oldenlandia corymbosa var. corymbosa</name>
    <dbReference type="NCBI Taxonomy" id="529605"/>
    <lineage>
        <taxon>Eukaryota</taxon>
        <taxon>Viridiplantae</taxon>
        <taxon>Streptophyta</taxon>
        <taxon>Embryophyta</taxon>
        <taxon>Tracheophyta</taxon>
        <taxon>Spermatophyta</taxon>
        <taxon>Magnoliopsida</taxon>
        <taxon>eudicotyledons</taxon>
        <taxon>Gunneridae</taxon>
        <taxon>Pentapetalae</taxon>
        <taxon>asterids</taxon>
        <taxon>lamiids</taxon>
        <taxon>Gentianales</taxon>
        <taxon>Rubiaceae</taxon>
        <taxon>Rubioideae</taxon>
        <taxon>Spermacoceae</taxon>
        <taxon>Hedyotis-Oldenlandia complex</taxon>
        <taxon>Oldenlandia</taxon>
    </lineage>
</organism>
<evidence type="ECO:0000313" key="6">
    <source>
        <dbReference type="EMBL" id="CAI9098036.1"/>
    </source>
</evidence>
<proteinExistence type="inferred from homology"/>
<keyword evidence="7" id="KW-1185">Reference proteome</keyword>
<keyword evidence="3" id="KW-0813">Transport</keyword>
<dbReference type="InterPro" id="IPR005124">
    <property type="entry name" value="V-ATPase_G"/>
</dbReference>
<dbReference type="PANTHER" id="PTHR12713">
    <property type="entry name" value="VACUOLAR ATP SYNTHASE SUBUNIT G"/>
    <property type="match status" value="1"/>
</dbReference>
<dbReference type="Gene3D" id="1.20.5.2950">
    <property type="match status" value="1"/>
</dbReference>
<evidence type="ECO:0000256" key="3">
    <source>
        <dbReference type="ARBA" id="ARBA00022448"/>
    </source>
</evidence>
<evidence type="ECO:0000256" key="1">
    <source>
        <dbReference type="ARBA" id="ARBA00003847"/>
    </source>
</evidence>
<dbReference type="Pfam" id="PF03179">
    <property type="entry name" value="V-ATPase_G"/>
    <property type="match status" value="1"/>
</dbReference>
<evidence type="ECO:0000256" key="5">
    <source>
        <dbReference type="ARBA" id="ARBA00023065"/>
    </source>
</evidence>
<reference evidence="6" key="1">
    <citation type="submission" date="2023-03" db="EMBL/GenBank/DDBJ databases">
        <authorList>
            <person name="Julca I."/>
        </authorList>
    </citation>
    <scope>NUCLEOTIDE SEQUENCE</scope>
</reference>
<evidence type="ECO:0000313" key="7">
    <source>
        <dbReference type="Proteomes" id="UP001161247"/>
    </source>
</evidence>
<dbReference type="EMBL" id="OX459120">
    <property type="protein sequence ID" value="CAI9098036.1"/>
    <property type="molecule type" value="Genomic_DNA"/>
</dbReference>
<dbReference type="GO" id="GO:0000221">
    <property type="term" value="C:vacuolar proton-transporting V-type ATPase, V1 domain"/>
    <property type="evidence" value="ECO:0007669"/>
    <property type="project" value="TreeGrafter"/>
</dbReference>
<keyword evidence="5" id="KW-0406">Ion transport</keyword>
<protein>
    <submittedName>
        <fullName evidence="6">OLC1v1034586C2</fullName>
    </submittedName>
</protein>
<dbReference type="AlphaFoldDB" id="A0AAV1CR44"/>
<sequence>MSTINNNDLHLVVLQKRSAKIAIRALLAVENEAKQILNAASSVKAAKLLQAKQEAEIEVAGFQAEIELEFLKIITTSSEDSAAYLKCLEQDAETKINNLKLVAAKVHDDVASRLLQCVVTIRV</sequence>
<name>A0AAV1CR44_OLDCO</name>
<comment type="function">
    <text evidence="1">Catalytic subunit of the peripheral V1 complex of vacuolar ATPase (V-ATPase). V-ATPase is responsible for acidifying a variety of intracellular compartments in eukaryotic cells.</text>
</comment>
<dbReference type="Proteomes" id="UP001161247">
    <property type="component" value="Chromosome 3"/>
</dbReference>
<dbReference type="GO" id="GO:0046961">
    <property type="term" value="F:proton-transporting ATPase activity, rotational mechanism"/>
    <property type="evidence" value="ECO:0007669"/>
    <property type="project" value="InterPro"/>
</dbReference>
<keyword evidence="4" id="KW-0375">Hydrogen ion transport</keyword>
<accession>A0AAV1CR44</accession>
<dbReference type="GO" id="GO:0016887">
    <property type="term" value="F:ATP hydrolysis activity"/>
    <property type="evidence" value="ECO:0007669"/>
    <property type="project" value="TreeGrafter"/>
</dbReference>
<gene>
    <name evidence="6" type="ORF">OLC1_LOCUS8357</name>
</gene>
<comment type="similarity">
    <text evidence="2">Belongs to the V-ATPase G subunit family.</text>
</comment>
<evidence type="ECO:0000256" key="4">
    <source>
        <dbReference type="ARBA" id="ARBA00022781"/>
    </source>
</evidence>
<evidence type="ECO:0000256" key="2">
    <source>
        <dbReference type="ARBA" id="ARBA00010066"/>
    </source>
</evidence>
<dbReference type="PANTHER" id="PTHR12713:SF11">
    <property type="entry name" value="V-TYPE PROTON ATPASE SUBUNIT G"/>
    <property type="match status" value="1"/>
</dbReference>